<reference evidence="4" key="1">
    <citation type="submission" date="2023-08" db="EMBL/GenBank/DDBJ databases">
        <authorList>
            <person name="Audoor S."/>
            <person name="Bilcke G."/>
        </authorList>
    </citation>
    <scope>NUCLEOTIDE SEQUENCE</scope>
</reference>
<keyword evidence="3" id="KW-1133">Transmembrane helix</keyword>
<dbReference type="Pfam" id="PF00106">
    <property type="entry name" value="adh_short"/>
    <property type="match status" value="1"/>
</dbReference>
<organism evidence="4 5">
    <name type="scientific">Cylindrotheca closterium</name>
    <dbReference type="NCBI Taxonomy" id="2856"/>
    <lineage>
        <taxon>Eukaryota</taxon>
        <taxon>Sar</taxon>
        <taxon>Stramenopiles</taxon>
        <taxon>Ochrophyta</taxon>
        <taxon>Bacillariophyta</taxon>
        <taxon>Bacillariophyceae</taxon>
        <taxon>Bacillariophycidae</taxon>
        <taxon>Bacillariales</taxon>
        <taxon>Bacillariaceae</taxon>
        <taxon>Cylindrotheca</taxon>
    </lineage>
</organism>
<evidence type="ECO:0000256" key="3">
    <source>
        <dbReference type="SAM" id="Phobius"/>
    </source>
</evidence>
<dbReference type="GO" id="GO:0016491">
    <property type="term" value="F:oxidoreductase activity"/>
    <property type="evidence" value="ECO:0007669"/>
    <property type="project" value="UniProtKB-KW"/>
</dbReference>
<proteinExistence type="inferred from homology"/>
<gene>
    <name evidence="4" type="ORF">CYCCA115_LOCUS7426</name>
</gene>
<dbReference type="PANTHER" id="PTHR24320:SF152">
    <property type="entry name" value="SHORT-CHAIN DEHYDROGENASE_REDUCTASE FAMILY PROTEIN"/>
    <property type="match status" value="1"/>
</dbReference>
<feature type="transmembrane region" description="Helical" evidence="3">
    <location>
        <begin position="51"/>
        <end position="71"/>
    </location>
</feature>
<evidence type="ECO:0000256" key="2">
    <source>
        <dbReference type="ARBA" id="ARBA00023002"/>
    </source>
</evidence>
<dbReference type="PANTHER" id="PTHR24320">
    <property type="entry name" value="RETINOL DEHYDROGENASE"/>
    <property type="match status" value="1"/>
</dbReference>
<dbReference type="SUPFAM" id="SSF51735">
    <property type="entry name" value="NAD(P)-binding Rossmann-fold domains"/>
    <property type="match status" value="1"/>
</dbReference>
<comment type="caution">
    <text evidence="4">The sequence shown here is derived from an EMBL/GenBank/DDBJ whole genome shotgun (WGS) entry which is preliminary data.</text>
</comment>
<keyword evidence="3" id="KW-0472">Membrane</keyword>
<dbReference type="EMBL" id="CAKOGP040001001">
    <property type="protein sequence ID" value="CAJ1941247.1"/>
    <property type="molecule type" value="Genomic_DNA"/>
</dbReference>
<dbReference type="InterPro" id="IPR036291">
    <property type="entry name" value="NAD(P)-bd_dom_sf"/>
</dbReference>
<dbReference type="AlphaFoldDB" id="A0AAD2CP21"/>
<dbReference type="Proteomes" id="UP001295423">
    <property type="component" value="Unassembled WGS sequence"/>
</dbReference>
<protein>
    <recommendedName>
        <fullName evidence="6">Protochlorophyllide reductase</fullName>
    </recommendedName>
</protein>
<keyword evidence="5" id="KW-1185">Reference proteome</keyword>
<evidence type="ECO:0008006" key="6">
    <source>
        <dbReference type="Google" id="ProtNLM"/>
    </source>
</evidence>
<comment type="similarity">
    <text evidence="1">Belongs to the short-chain dehydrogenases/reductases (SDR) family.</text>
</comment>
<dbReference type="PRINTS" id="PR00081">
    <property type="entry name" value="GDHRDH"/>
</dbReference>
<dbReference type="Gene3D" id="3.40.50.720">
    <property type="entry name" value="NAD(P)-binding Rossmann-like Domain"/>
    <property type="match status" value="1"/>
</dbReference>
<feature type="transmembrane region" description="Helical" evidence="3">
    <location>
        <begin position="22"/>
        <end position="44"/>
    </location>
</feature>
<keyword evidence="2" id="KW-0560">Oxidoreductase</keyword>
<evidence type="ECO:0000256" key="1">
    <source>
        <dbReference type="ARBA" id="ARBA00006484"/>
    </source>
</evidence>
<accession>A0AAD2CP21</accession>
<sequence length="411" mass="45196">MIINLVTAFYTSGFVFFRIMEIGSLIVAFPMHVLTSFVACIFMMKVAKVPWSLLAILSMAALVWITDDYILEPIPSSQQHMVVVITGANSGVGFETAKALAQNENPVTVIMGCRSVTKCQAAAETIRATTTSSSRDTNVIPLQLDLSNFESVHRFVDSVKVATFGVPVDVLLNNAGYVPLWKEASNEYGLDPSFTSMHLSHHLLAELLVEQNPRLRLVTTSSITHHICGFAAVLPNKALGKIVGLINDPGCINSDYLATNIYSPINYRRYVVAKMANMLHASEFSIKHPESTSVAIDLGWVGTSIQPWMTGQVSFTSLGWMRSASIGIYPILQAVLRPSVDLPTDETSISRNWSQQGGVTIDTLGNIREPFSYPWWRGDASSEKMKQVAKELWTKSTEILQQQGGCTVCQK</sequence>
<name>A0AAD2CP21_9STRA</name>
<evidence type="ECO:0000313" key="4">
    <source>
        <dbReference type="EMBL" id="CAJ1941247.1"/>
    </source>
</evidence>
<evidence type="ECO:0000313" key="5">
    <source>
        <dbReference type="Proteomes" id="UP001295423"/>
    </source>
</evidence>
<dbReference type="InterPro" id="IPR002347">
    <property type="entry name" value="SDR_fam"/>
</dbReference>
<keyword evidence="3" id="KW-0812">Transmembrane</keyword>